<protein>
    <submittedName>
        <fullName evidence="1">Uncharacterized protein</fullName>
    </submittedName>
</protein>
<accession>A0ABM9ZUR2</accession>
<comment type="caution">
    <text evidence="1">The sequence shown here is derived from an EMBL/GenBank/DDBJ whole genome shotgun (WGS) entry which is preliminary data.</text>
</comment>
<reference evidence="1 2" key="1">
    <citation type="submission" date="2009-12" db="EMBL/GenBank/DDBJ databases">
        <authorList>
            <person name="Shrivastava S."/>
            <person name="Madupu R."/>
            <person name="Durkin A.S."/>
            <person name="Torralba M."/>
            <person name="Methe B."/>
            <person name="Sutton G.G."/>
            <person name="Strausberg R.L."/>
            <person name="Nelson K.E."/>
        </authorList>
    </citation>
    <scope>NUCLEOTIDE SEQUENCE [LARGE SCALE GENOMIC DNA]</scope>
    <source>
        <strain evidence="1 2">W5455</strain>
    </source>
</reference>
<evidence type="ECO:0000313" key="1">
    <source>
        <dbReference type="EMBL" id="EFB90668.1"/>
    </source>
</evidence>
<evidence type="ECO:0000313" key="2">
    <source>
        <dbReference type="Proteomes" id="UP000006462"/>
    </source>
</evidence>
<organism evidence="1 2">
    <name type="scientific">Pyramidobacter piscolens W5455</name>
    <dbReference type="NCBI Taxonomy" id="352165"/>
    <lineage>
        <taxon>Bacteria</taxon>
        <taxon>Thermotogati</taxon>
        <taxon>Synergistota</taxon>
        <taxon>Synergistia</taxon>
        <taxon>Synergistales</taxon>
        <taxon>Dethiosulfovibrionaceae</taxon>
        <taxon>Pyramidobacter</taxon>
    </lineage>
</organism>
<keyword evidence="2" id="KW-1185">Reference proteome</keyword>
<proteinExistence type="predicted"/>
<sequence>MELIFIYSSQDFEIFMNKNIRRSAPFRHIFGNVPDFTG</sequence>
<dbReference type="Proteomes" id="UP000006462">
    <property type="component" value="Unassembled WGS sequence"/>
</dbReference>
<dbReference type="EMBL" id="ADFP01000071">
    <property type="protein sequence ID" value="EFB90668.1"/>
    <property type="molecule type" value="Genomic_DNA"/>
</dbReference>
<name>A0ABM9ZUR2_9BACT</name>
<gene>
    <name evidence="1" type="ORF">HMPREF7215_0090</name>
</gene>